<reference evidence="1 2" key="1">
    <citation type="submission" date="2024-01" db="EMBL/GenBank/DDBJ databases">
        <title>The genomes of 5 underutilized Papilionoideae crops provide insights into root nodulation and disease resistance.</title>
        <authorList>
            <person name="Yuan L."/>
        </authorList>
    </citation>
    <scope>NUCLEOTIDE SEQUENCE [LARGE SCALE GENOMIC DNA]</scope>
    <source>
        <strain evidence="1">LY-2023</strain>
        <tissue evidence="1">Leaf</tissue>
    </source>
</reference>
<dbReference type="EMBL" id="JAYKXN010000005">
    <property type="protein sequence ID" value="KAK7285771.1"/>
    <property type="molecule type" value="Genomic_DNA"/>
</dbReference>
<comment type="caution">
    <text evidence="1">The sequence shown here is derived from an EMBL/GenBank/DDBJ whole genome shotgun (WGS) entry which is preliminary data.</text>
</comment>
<protein>
    <submittedName>
        <fullName evidence="1">Uncharacterized protein</fullName>
    </submittedName>
</protein>
<proteinExistence type="predicted"/>
<dbReference type="AlphaFoldDB" id="A0AAN9P5W3"/>
<organism evidence="1 2">
    <name type="scientific">Clitoria ternatea</name>
    <name type="common">Butterfly pea</name>
    <dbReference type="NCBI Taxonomy" id="43366"/>
    <lineage>
        <taxon>Eukaryota</taxon>
        <taxon>Viridiplantae</taxon>
        <taxon>Streptophyta</taxon>
        <taxon>Embryophyta</taxon>
        <taxon>Tracheophyta</taxon>
        <taxon>Spermatophyta</taxon>
        <taxon>Magnoliopsida</taxon>
        <taxon>eudicotyledons</taxon>
        <taxon>Gunneridae</taxon>
        <taxon>Pentapetalae</taxon>
        <taxon>rosids</taxon>
        <taxon>fabids</taxon>
        <taxon>Fabales</taxon>
        <taxon>Fabaceae</taxon>
        <taxon>Papilionoideae</taxon>
        <taxon>50 kb inversion clade</taxon>
        <taxon>NPAAA clade</taxon>
        <taxon>indigoferoid/millettioid clade</taxon>
        <taxon>Phaseoleae</taxon>
        <taxon>Clitoria</taxon>
    </lineage>
</organism>
<name>A0AAN9P5W3_CLITE</name>
<sequence length="132" mass="15036">MSCLNRYLHQFNNRSGSKNLGYRSSRFDLDHSDICLGNWGKAVVGAERQEGTTTMRNRMAGRYEVGDYTLPINQKPHSVYALHCCYAYETDKSSSLGKLVTSIQLFSGERKTHYLSIINNHSTKAKTKPWIL</sequence>
<dbReference type="Proteomes" id="UP001359559">
    <property type="component" value="Unassembled WGS sequence"/>
</dbReference>
<evidence type="ECO:0000313" key="2">
    <source>
        <dbReference type="Proteomes" id="UP001359559"/>
    </source>
</evidence>
<accession>A0AAN9P5W3</accession>
<evidence type="ECO:0000313" key="1">
    <source>
        <dbReference type="EMBL" id="KAK7285771.1"/>
    </source>
</evidence>
<gene>
    <name evidence="1" type="ORF">RJT34_20552</name>
</gene>
<keyword evidence="2" id="KW-1185">Reference proteome</keyword>